<protein>
    <submittedName>
        <fullName evidence="2">Uncharacterized protein</fullName>
    </submittedName>
</protein>
<name>A0ABR1YZP1_9PEZI</name>
<feature type="transmembrane region" description="Helical" evidence="1">
    <location>
        <begin position="49"/>
        <end position="70"/>
    </location>
</feature>
<keyword evidence="3" id="KW-1185">Reference proteome</keyword>
<proteinExistence type="predicted"/>
<evidence type="ECO:0000313" key="2">
    <source>
        <dbReference type="EMBL" id="KAK8243823.1"/>
    </source>
</evidence>
<comment type="caution">
    <text evidence="2">The sequence shown here is derived from an EMBL/GenBank/DDBJ whole genome shotgun (WGS) entry which is preliminary data.</text>
</comment>
<gene>
    <name evidence="2" type="ORF">HDK90DRAFT_546112</name>
</gene>
<reference evidence="2 3" key="1">
    <citation type="submission" date="2024-04" db="EMBL/GenBank/DDBJ databases">
        <title>Phyllosticta paracitricarpa is synonymous to the EU quarantine fungus P. citricarpa based on phylogenomic analyses.</title>
        <authorList>
            <consortium name="Lawrence Berkeley National Laboratory"/>
            <person name="Van Ingen-Buijs V.A."/>
            <person name="Van Westerhoven A.C."/>
            <person name="Haridas S."/>
            <person name="Skiadas P."/>
            <person name="Martin F."/>
            <person name="Groenewald J.Z."/>
            <person name="Crous P.W."/>
            <person name="Seidl M.F."/>
        </authorList>
    </citation>
    <scope>NUCLEOTIDE SEQUENCE [LARGE SCALE GENOMIC DNA]</scope>
    <source>
        <strain evidence="2 3">CBS 123374</strain>
    </source>
</reference>
<evidence type="ECO:0000256" key="1">
    <source>
        <dbReference type="SAM" id="Phobius"/>
    </source>
</evidence>
<keyword evidence="1" id="KW-0472">Membrane</keyword>
<feature type="non-terminal residue" evidence="2">
    <location>
        <position position="318"/>
    </location>
</feature>
<keyword evidence="1" id="KW-1133">Transmembrane helix</keyword>
<evidence type="ECO:0000313" key="3">
    <source>
        <dbReference type="Proteomes" id="UP001492380"/>
    </source>
</evidence>
<organism evidence="2 3">
    <name type="scientific">Phyllosticta capitalensis</name>
    <dbReference type="NCBI Taxonomy" id="121624"/>
    <lineage>
        <taxon>Eukaryota</taxon>
        <taxon>Fungi</taxon>
        <taxon>Dikarya</taxon>
        <taxon>Ascomycota</taxon>
        <taxon>Pezizomycotina</taxon>
        <taxon>Dothideomycetes</taxon>
        <taxon>Dothideomycetes incertae sedis</taxon>
        <taxon>Botryosphaeriales</taxon>
        <taxon>Phyllostictaceae</taxon>
        <taxon>Phyllosticta</taxon>
    </lineage>
</organism>
<sequence length="318" mass="36647">MFWSQDNCAAPDRYRIPVYPESRSHRREMSSETQIVVHLAGELVPVVEVVGFFHLGCFLIVFTFNLHLFLESADELLFRSEPLRVELRMQVPAFARRVSLYATHLALILPLGLLYLIELESAPEIEKINGHFGQLRELPTPQCGQGPNRVHGDTTILDQVYECKDFDVLGNLNASIETVRKGRVPLFQEFLKLCAVPLQSMPALIEREFVDRRFFELLNKVAEYVMSGLQTKFPDILRNGSTYQRPSLVLLVAPFRPTNENTLPCRIVQIRLQRILWRRIVVLEMCPEPSLFEVHLQISHPRFEVFGAFQYRASVSSH</sequence>
<accession>A0ABR1YZP1</accession>
<dbReference type="Proteomes" id="UP001492380">
    <property type="component" value="Unassembled WGS sequence"/>
</dbReference>
<dbReference type="EMBL" id="JBBWRZ010000002">
    <property type="protein sequence ID" value="KAK8243823.1"/>
    <property type="molecule type" value="Genomic_DNA"/>
</dbReference>
<feature type="transmembrane region" description="Helical" evidence="1">
    <location>
        <begin position="98"/>
        <end position="117"/>
    </location>
</feature>
<keyword evidence="1" id="KW-0812">Transmembrane</keyword>